<dbReference type="EMBL" id="CP009516">
    <property type="protein sequence ID" value="AKB77560.1"/>
    <property type="molecule type" value="Genomic_DNA"/>
</dbReference>
<reference evidence="2 3" key="1">
    <citation type="submission" date="2014-07" db="EMBL/GenBank/DDBJ databases">
        <title>Methanogenic archaea and the global carbon cycle.</title>
        <authorList>
            <person name="Henriksen J.R."/>
            <person name="Luke J."/>
            <person name="Reinhart S."/>
            <person name="Benedict M.N."/>
            <person name="Youngblut N.D."/>
            <person name="Metcalf M.E."/>
            <person name="Whitaker R.J."/>
            <person name="Metcalf W.W."/>
        </authorList>
    </citation>
    <scope>NUCLEOTIDE SEQUENCE [LARGE SCALE GENOMIC DNA]</scope>
    <source>
        <strain evidence="2 3">HB-1</strain>
    </source>
</reference>
<feature type="region of interest" description="Disordered" evidence="1">
    <location>
        <begin position="1"/>
        <end position="27"/>
    </location>
</feature>
<dbReference type="PATRIC" id="fig|1434110.4.peg.1338"/>
<dbReference type="Proteomes" id="UP000033101">
    <property type="component" value="Chromosome"/>
</dbReference>
<keyword evidence="3" id="KW-1185">Reference proteome</keyword>
<gene>
    <name evidence="2" type="ORF">MSHOH_1077</name>
</gene>
<dbReference type="KEGG" id="mhor:MSHOH_1077"/>
<evidence type="ECO:0000256" key="1">
    <source>
        <dbReference type="SAM" id="MobiDB-lite"/>
    </source>
</evidence>
<evidence type="ECO:0000313" key="3">
    <source>
        <dbReference type="Proteomes" id="UP000033101"/>
    </source>
</evidence>
<dbReference type="HOGENOM" id="CLU_2712836_0_0_2"/>
<accession>A0A0E3WSY1</accession>
<feature type="compositionally biased region" description="Basic and acidic residues" evidence="1">
    <location>
        <begin position="1"/>
        <end position="11"/>
    </location>
</feature>
<protein>
    <submittedName>
        <fullName evidence="2">Uncharacterized protein</fullName>
    </submittedName>
</protein>
<proteinExistence type="predicted"/>
<name>A0A0E3WSY1_9EURY</name>
<organism evidence="2 3">
    <name type="scientific">Methanosarcina horonobensis HB-1 = JCM 15518</name>
    <dbReference type="NCBI Taxonomy" id="1434110"/>
    <lineage>
        <taxon>Archaea</taxon>
        <taxon>Methanobacteriati</taxon>
        <taxon>Methanobacteriota</taxon>
        <taxon>Stenosarchaea group</taxon>
        <taxon>Methanomicrobia</taxon>
        <taxon>Methanosarcinales</taxon>
        <taxon>Methanosarcinaceae</taxon>
        <taxon>Methanosarcina</taxon>
    </lineage>
</organism>
<evidence type="ECO:0000313" key="2">
    <source>
        <dbReference type="EMBL" id="AKB77560.1"/>
    </source>
</evidence>
<dbReference type="AlphaFoldDB" id="A0A0E3WSY1"/>
<sequence>MKPEQFEEITSRHQQLHPWSKQKRKNGGTINLSKKRINFGKVKGENWKGLPVLSKKRYYLITFLILISITFL</sequence>